<dbReference type="Gene3D" id="1.10.533.10">
    <property type="entry name" value="Death Domain, Fas"/>
    <property type="match status" value="1"/>
</dbReference>
<evidence type="ECO:0000256" key="2">
    <source>
        <dbReference type="ARBA" id="ARBA00008548"/>
    </source>
</evidence>
<keyword evidence="6" id="KW-0010">Activator</keyword>
<sequence length="1220" mass="137625">MQMSDTDRLIQNTSKHTENGIREAETKRKFDGNNLQLRLKIARVDPALERITQPEIRLVCDRIDVAELSADNLEDLEKASSVNSGALPETRPCSVDLSDLSQPIYDLMDRRRQAPESAEVPKLKSREGVPLREKIVPLRNDCILNEKNNAFAPKVSLPYDDHTYSFQPDFKPKPKTKTRTVAVDIHDHSVSSDETPVVLDPEVAFEVTIETQGEDFLPRNPLSNPVPAPRGILSNSAKFRKIGLHSVSFEEVSVFYFNRSQGYDVIPSTGDGCTLALDRFHSDFQRIPFSEYLVQSAKERQEAFLLAKSTVPAECSEIASAFLKSSTEVKQNIEVVDEDSAIEFVNRTPSQKSIMPMTKGRRRALLRKAGVKFDHFLDLENTRIAESRKQCGCDCKGGCKPDKCLCSMLEVCCLVDSEGYPCSCSPSLCQNPWGCERFEPVKFVVSPLKDDVSDPRFHRDPEGICLRISNSCIECECASGKGEQEDVFPMSLVYETPLGPQEVGYRYRAPFSFLAGPKKMSAMESVEVNDVSHVDGIKSRKAVKKFSDALLELIPAAMKTGDFSHIKRLVKSSRTPDPSDKTSWDRIHEDVEMHLRKCVVVDGQTSPEFCRNVVRLAVLSSDETAPLVAPMLPGAVFLDVFDIVTIQAAERLFEVVEEFRSVWKSPQFGENNKNTLLRLGNNLLKRLSKSQNTTFCSRILQFLASVLPPSERSGLNIVGEFNLENVTHFSTQAGGKTGDAKALEGQIYEIFWGLQDFFRNPNQMYNGTSFRKFKDSCEEVFKLFRANKIELVPGVEINLRNLTATEGGRQRAQFFGKYLTNAKLMDLEMRDPMFRRSFLLQFLVIAQFHLLPFKFRHEKNQFSTAQRQWLQKASRQALSLIRETPPDGVKAAALIRKLLSEERTWIAWKNGGCQPVTPVDSQKDPVCSTANLRKFGFAESKFRLRLVDKTPGLPAKQKLFALPSRDQYALHKFGMATPAIEDFCKDVLVNIDKQLVGKSKKLMEDPNFIFRAMRLVKSKSTHYPQFDPGCQSTRITDCLIFVLERTKEDMITRANRATKVKAESSETTDTANAKPSQDSAVLLNGSAMKEEPVDANLEEEMDVNEMEESNLALVDEVGDMDEEDFVAEEHKREAEEQIHEEVMVDNEMVEEIAPKISVAWQEVGKKLHYKEDELEHFLTESKGDALEATKTMLKNWIEVEGEDGTLANLKYWCAAVGVEL</sequence>
<dbReference type="EMBL" id="CAJPEX010000948">
    <property type="protein sequence ID" value="CAG0917730.1"/>
    <property type="molecule type" value="Genomic_DNA"/>
</dbReference>
<feature type="region of interest" description="Disordered" evidence="9">
    <location>
        <begin position="1058"/>
        <end position="1087"/>
    </location>
</feature>
<comment type="similarity">
    <text evidence="2">Belongs to the AXUD1 family.</text>
</comment>
<dbReference type="Pfam" id="PF16019">
    <property type="entry name" value="CSRNP_N"/>
    <property type="match status" value="1"/>
</dbReference>
<dbReference type="GO" id="GO:0000445">
    <property type="term" value="C:THO complex part of transcription export complex"/>
    <property type="evidence" value="ECO:0007669"/>
    <property type="project" value="TreeGrafter"/>
</dbReference>
<dbReference type="InterPro" id="IPR023260">
    <property type="entry name" value="Cys/Ser-rich_nuc_prot"/>
</dbReference>
<evidence type="ECO:0000256" key="6">
    <source>
        <dbReference type="ARBA" id="ARBA00023159"/>
    </source>
</evidence>
<dbReference type="Pfam" id="PF11957">
    <property type="entry name" value="efThoc1"/>
    <property type="match status" value="1"/>
</dbReference>
<dbReference type="PANTHER" id="PTHR13265">
    <property type="entry name" value="THO COMPLEX SUBUNIT 1"/>
    <property type="match status" value="1"/>
</dbReference>
<evidence type="ECO:0000256" key="4">
    <source>
        <dbReference type="ARBA" id="ARBA00023015"/>
    </source>
</evidence>
<dbReference type="Proteomes" id="UP000678499">
    <property type="component" value="Unassembled WGS sequence"/>
</dbReference>
<keyword evidence="8" id="KW-0539">Nucleus</keyword>
<dbReference type="AlphaFoldDB" id="A0A7R9BNM5"/>
<dbReference type="Pfam" id="PF00531">
    <property type="entry name" value="Death"/>
    <property type="match status" value="1"/>
</dbReference>
<dbReference type="EMBL" id="OA882985">
    <property type="protein sequence ID" value="CAD7277578.1"/>
    <property type="molecule type" value="Genomic_DNA"/>
</dbReference>
<feature type="region of interest" description="Disordered" evidence="9">
    <location>
        <begin position="1"/>
        <end position="23"/>
    </location>
</feature>
<evidence type="ECO:0000256" key="1">
    <source>
        <dbReference type="ARBA" id="ARBA00004123"/>
    </source>
</evidence>
<dbReference type="PRINTS" id="PR02031">
    <property type="entry name" value="CYSSERRICHNP"/>
</dbReference>
<keyword evidence="12" id="KW-1185">Reference proteome</keyword>
<evidence type="ECO:0000259" key="10">
    <source>
        <dbReference type="PROSITE" id="PS50017"/>
    </source>
</evidence>
<evidence type="ECO:0000313" key="11">
    <source>
        <dbReference type="EMBL" id="CAD7277578.1"/>
    </source>
</evidence>
<reference evidence="11" key="1">
    <citation type="submission" date="2020-11" db="EMBL/GenBank/DDBJ databases">
        <authorList>
            <person name="Tran Van P."/>
        </authorList>
    </citation>
    <scope>NUCLEOTIDE SEQUENCE</scope>
</reference>
<keyword evidence="5" id="KW-0238">DNA-binding</keyword>
<dbReference type="GO" id="GO:0003677">
    <property type="term" value="F:DNA binding"/>
    <property type="evidence" value="ECO:0007669"/>
    <property type="project" value="UniProtKB-KW"/>
</dbReference>
<protein>
    <recommendedName>
        <fullName evidence="10">Death domain-containing protein</fullName>
    </recommendedName>
</protein>
<proteinExistence type="inferred from homology"/>
<keyword evidence="4" id="KW-0805">Transcription regulation</keyword>
<dbReference type="OrthoDB" id="10257415at2759"/>
<name>A0A7R9BNM5_9CRUS</name>
<dbReference type="PANTHER" id="PTHR13265:SF0">
    <property type="entry name" value="HPR1"/>
    <property type="match status" value="1"/>
</dbReference>
<evidence type="ECO:0000256" key="8">
    <source>
        <dbReference type="ARBA" id="ARBA00023242"/>
    </source>
</evidence>
<dbReference type="GO" id="GO:0007165">
    <property type="term" value="P:signal transduction"/>
    <property type="evidence" value="ECO:0007669"/>
    <property type="project" value="InterPro"/>
</dbReference>
<comment type="subcellular location">
    <subcellularLocation>
        <location evidence="1">Nucleus</location>
    </subcellularLocation>
</comment>
<dbReference type="InterPro" id="IPR011029">
    <property type="entry name" value="DEATH-like_dom_sf"/>
</dbReference>
<organism evidence="11">
    <name type="scientific">Notodromas monacha</name>
    <dbReference type="NCBI Taxonomy" id="399045"/>
    <lineage>
        <taxon>Eukaryota</taxon>
        <taxon>Metazoa</taxon>
        <taxon>Ecdysozoa</taxon>
        <taxon>Arthropoda</taxon>
        <taxon>Crustacea</taxon>
        <taxon>Oligostraca</taxon>
        <taxon>Ostracoda</taxon>
        <taxon>Podocopa</taxon>
        <taxon>Podocopida</taxon>
        <taxon>Cypridocopina</taxon>
        <taxon>Cypridoidea</taxon>
        <taxon>Cyprididae</taxon>
        <taxon>Notodromas</taxon>
    </lineage>
</organism>
<accession>A0A7R9BNM5</accession>
<keyword evidence="7" id="KW-0804">Transcription</keyword>
<dbReference type="InterPro" id="IPR000488">
    <property type="entry name" value="Death_dom"/>
</dbReference>
<dbReference type="CDD" id="cd01670">
    <property type="entry name" value="Death"/>
    <property type="match status" value="1"/>
</dbReference>
<evidence type="ECO:0000256" key="5">
    <source>
        <dbReference type="ARBA" id="ARBA00023125"/>
    </source>
</evidence>
<dbReference type="SUPFAM" id="SSF47986">
    <property type="entry name" value="DEATH domain"/>
    <property type="match status" value="1"/>
</dbReference>
<feature type="compositionally biased region" description="Polar residues" evidence="9">
    <location>
        <begin position="1065"/>
        <end position="1079"/>
    </location>
</feature>
<evidence type="ECO:0000256" key="7">
    <source>
        <dbReference type="ARBA" id="ARBA00023163"/>
    </source>
</evidence>
<keyword evidence="3" id="KW-0053">Apoptosis</keyword>
<dbReference type="InterPro" id="IPR031972">
    <property type="entry name" value="CSRNP_N"/>
</dbReference>
<evidence type="ECO:0000256" key="3">
    <source>
        <dbReference type="ARBA" id="ARBA00022703"/>
    </source>
</evidence>
<dbReference type="PROSITE" id="PS50017">
    <property type="entry name" value="DEATH_DOMAIN"/>
    <property type="match status" value="1"/>
</dbReference>
<evidence type="ECO:0000256" key="9">
    <source>
        <dbReference type="SAM" id="MobiDB-lite"/>
    </source>
</evidence>
<evidence type="ECO:0000313" key="12">
    <source>
        <dbReference type="Proteomes" id="UP000678499"/>
    </source>
</evidence>
<feature type="domain" description="Death" evidence="10">
    <location>
        <begin position="1160"/>
        <end position="1209"/>
    </location>
</feature>
<dbReference type="GO" id="GO:0006406">
    <property type="term" value="P:mRNA export from nucleus"/>
    <property type="evidence" value="ECO:0007669"/>
    <property type="project" value="TreeGrafter"/>
</dbReference>
<dbReference type="GO" id="GO:0006915">
    <property type="term" value="P:apoptotic process"/>
    <property type="evidence" value="ECO:0007669"/>
    <property type="project" value="UniProtKB-KW"/>
</dbReference>
<gene>
    <name evidence="11" type="ORF">NMOB1V02_LOCUS5308</name>
</gene>
<dbReference type="InterPro" id="IPR021861">
    <property type="entry name" value="THO_THOC1"/>
</dbReference>